<evidence type="ECO:0000256" key="5">
    <source>
        <dbReference type="ARBA" id="ARBA00023163"/>
    </source>
</evidence>
<reference evidence="11" key="1">
    <citation type="journal article" date="2019" name="Gigascience">
        <title>De novo genome assembly of the endangered Acer yangbiense, a plant species with extremely small populations endemic to Yunnan Province, China.</title>
        <authorList>
            <person name="Yang J."/>
            <person name="Wariss H.M."/>
            <person name="Tao L."/>
            <person name="Zhang R."/>
            <person name="Yun Q."/>
            <person name="Hollingsworth P."/>
            <person name="Dao Z."/>
            <person name="Luo G."/>
            <person name="Guo H."/>
            <person name="Ma Y."/>
            <person name="Sun W."/>
        </authorList>
    </citation>
    <scope>NUCLEOTIDE SEQUENCE [LARGE SCALE GENOMIC DNA]</scope>
    <source>
        <strain evidence="11">cv. br00</strain>
    </source>
</reference>
<dbReference type="PANTHER" id="PTHR48000:SF72">
    <property type="entry name" value="TRANSCRIPTION FACTOR RAX2-LIKE"/>
    <property type="match status" value="1"/>
</dbReference>
<dbReference type="PROSITE" id="PS50090">
    <property type="entry name" value="MYB_LIKE"/>
    <property type="match status" value="2"/>
</dbReference>
<keyword evidence="3" id="KW-0805">Transcription regulation</keyword>
<dbReference type="InterPro" id="IPR017930">
    <property type="entry name" value="Myb_dom"/>
</dbReference>
<dbReference type="GO" id="GO:0005634">
    <property type="term" value="C:nucleus"/>
    <property type="evidence" value="ECO:0007669"/>
    <property type="project" value="UniProtKB-SubCell"/>
</dbReference>
<dbReference type="FunFam" id="1.10.10.60:FF:000015">
    <property type="entry name" value="Transcription factor RAX3"/>
    <property type="match status" value="1"/>
</dbReference>
<dbReference type="Proteomes" id="UP000326939">
    <property type="component" value="Chromosome 4"/>
</dbReference>
<keyword evidence="4" id="KW-0238">DNA-binding</keyword>
<comment type="subcellular location">
    <subcellularLocation>
        <location evidence="1">Nucleus</location>
    </subcellularLocation>
</comment>
<feature type="compositionally biased region" description="Pro residues" evidence="7">
    <location>
        <begin position="174"/>
        <end position="191"/>
    </location>
</feature>
<dbReference type="SMART" id="SM00717">
    <property type="entry name" value="SANT"/>
    <property type="match status" value="2"/>
</dbReference>
<dbReference type="EMBL" id="VDCV01000004">
    <property type="protein sequence ID" value="KAB5561738.1"/>
    <property type="molecule type" value="Genomic_DNA"/>
</dbReference>
<accession>A0A5N5N420</accession>
<sequence length="384" mass="43232">MHVDDDTCLLGPLLKGTGRPPPVFVGSKTYRGSSQCCREREREREREMGRAPCCDKANVKKGPWSPEEDSKLREYIEKYGTGGNWIALPQKAGLKRCGKSCRLRWLNYLRPNIKHGEFSDEEDRVICSLFASIGSRWSIIAAQLPGRTDNDIKNYWNTKLKKKLMAMAPQSHRNPPPFHSPHQTPPLPSHSPPSMYKDSSGSFSYYPQNRSFTGFEPSSQNPSSLLSNNSFSVATNSLLFQTNQEGLFSPMQYYHPVKDNYLVFGSESSCSSNSDGSCSLIGHGREIKQEYMGFHGFMSSNGYGDQNQKVMLGNGNNGVEIMNQWVEKANGSIGETPSDYDFIENVKQLVSSSANRIDVSNSYNNDTLLIDENKTQETVMYHYY</sequence>
<evidence type="ECO:0000256" key="3">
    <source>
        <dbReference type="ARBA" id="ARBA00023015"/>
    </source>
</evidence>
<feature type="domain" description="HTH myb-type" evidence="9">
    <location>
        <begin position="110"/>
        <end position="164"/>
    </location>
</feature>
<evidence type="ECO:0000256" key="1">
    <source>
        <dbReference type="ARBA" id="ARBA00004123"/>
    </source>
</evidence>
<keyword evidence="5" id="KW-0804">Transcription</keyword>
<evidence type="ECO:0000313" key="11">
    <source>
        <dbReference type="Proteomes" id="UP000326939"/>
    </source>
</evidence>
<dbReference type="CDD" id="cd00167">
    <property type="entry name" value="SANT"/>
    <property type="match status" value="1"/>
</dbReference>
<evidence type="ECO:0000313" key="10">
    <source>
        <dbReference type="EMBL" id="KAB5561738.1"/>
    </source>
</evidence>
<evidence type="ECO:0000259" key="9">
    <source>
        <dbReference type="PROSITE" id="PS51294"/>
    </source>
</evidence>
<dbReference type="PROSITE" id="PS51294">
    <property type="entry name" value="HTH_MYB"/>
    <property type="match status" value="2"/>
</dbReference>
<evidence type="ECO:0000256" key="7">
    <source>
        <dbReference type="SAM" id="MobiDB-lite"/>
    </source>
</evidence>
<gene>
    <name evidence="10" type="ORF">DKX38_006695</name>
</gene>
<dbReference type="PANTHER" id="PTHR48000">
    <property type="entry name" value="OS09G0431300 PROTEIN"/>
    <property type="match status" value="1"/>
</dbReference>
<name>A0A5N5N420_9ROSI</name>
<feature type="domain" description="Myb-like" evidence="8">
    <location>
        <begin position="56"/>
        <end position="109"/>
    </location>
</feature>
<evidence type="ECO:0000259" key="8">
    <source>
        <dbReference type="PROSITE" id="PS50090"/>
    </source>
</evidence>
<dbReference type="GO" id="GO:0003677">
    <property type="term" value="F:DNA binding"/>
    <property type="evidence" value="ECO:0007669"/>
    <property type="project" value="UniProtKB-KW"/>
</dbReference>
<keyword evidence="11" id="KW-1185">Reference proteome</keyword>
<evidence type="ECO:0000256" key="4">
    <source>
        <dbReference type="ARBA" id="ARBA00023125"/>
    </source>
</evidence>
<evidence type="ECO:0000256" key="2">
    <source>
        <dbReference type="ARBA" id="ARBA00022737"/>
    </source>
</evidence>
<dbReference type="Gene3D" id="1.10.10.60">
    <property type="entry name" value="Homeodomain-like"/>
    <property type="match status" value="2"/>
</dbReference>
<keyword evidence="2" id="KW-0677">Repeat</keyword>
<dbReference type="FunFam" id="1.10.10.60:FF:000222">
    <property type="entry name" value="Transcription factor MYB36"/>
    <property type="match status" value="1"/>
</dbReference>
<keyword evidence="6" id="KW-0539">Nucleus</keyword>
<dbReference type="SUPFAM" id="SSF46689">
    <property type="entry name" value="Homeodomain-like"/>
    <property type="match status" value="1"/>
</dbReference>
<dbReference type="Pfam" id="PF00249">
    <property type="entry name" value="Myb_DNA-binding"/>
    <property type="match status" value="2"/>
</dbReference>
<dbReference type="InterPro" id="IPR009057">
    <property type="entry name" value="Homeodomain-like_sf"/>
</dbReference>
<comment type="caution">
    <text evidence="10">The sequence shown here is derived from an EMBL/GenBank/DDBJ whole genome shotgun (WGS) entry which is preliminary data.</text>
</comment>
<feature type="domain" description="HTH myb-type" evidence="9">
    <location>
        <begin position="56"/>
        <end position="109"/>
    </location>
</feature>
<organism evidence="10 11">
    <name type="scientific">Salix brachista</name>
    <dbReference type="NCBI Taxonomy" id="2182728"/>
    <lineage>
        <taxon>Eukaryota</taxon>
        <taxon>Viridiplantae</taxon>
        <taxon>Streptophyta</taxon>
        <taxon>Embryophyta</taxon>
        <taxon>Tracheophyta</taxon>
        <taxon>Spermatophyta</taxon>
        <taxon>Magnoliopsida</taxon>
        <taxon>eudicotyledons</taxon>
        <taxon>Gunneridae</taxon>
        <taxon>Pentapetalae</taxon>
        <taxon>rosids</taxon>
        <taxon>fabids</taxon>
        <taxon>Malpighiales</taxon>
        <taxon>Salicaceae</taxon>
        <taxon>Saliceae</taxon>
        <taxon>Salix</taxon>
    </lineage>
</organism>
<dbReference type="InterPro" id="IPR001005">
    <property type="entry name" value="SANT/Myb"/>
</dbReference>
<proteinExistence type="predicted"/>
<evidence type="ECO:0000256" key="6">
    <source>
        <dbReference type="ARBA" id="ARBA00023242"/>
    </source>
</evidence>
<protein>
    <submittedName>
        <fullName evidence="10">Uncharacterized protein</fullName>
    </submittedName>
</protein>
<feature type="region of interest" description="Disordered" evidence="7">
    <location>
        <begin position="166"/>
        <end position="200"/>
    </location>
</feature>
<dbReference type="AlphaFoldDB" id="A0A5N5N420"/>
<feature type="domain" description="Myb-like" evidence="8">
    <location>
        <begin position="110"/>
        <end position="160"/>
    </location>
</feature>